<keyword evidence="3" id="KW-0723">Serine/threonine-protein kinase</keyword>
<evidence type="ECO:0000256" key="15">
    <source>
        <dbReference type="PROSITE-ProRule" id="PRU10141"/>
    </source>
</evidence>
<evidence type="ECO:0000256" key="3">
    <source>
        <dbReference type="ARBA" id="ARBA00022527"/>
    </source>
</evidence>
<gene>
    <name evidence="17" type="ORF">EUGRSUZ_F02096</name>
</gene>
<dbReference type="GO" id="GO:0030247">
    <property type="term" value="F:polysaccharide binding"/>
    <property type="evidence" value="ECO:0007669"/>
    <property type="project" value="InterPro"/>
</dbReference>
<feature type="binding site" evidence="15">
    <location>
        <position position="337"/>
    </location>
    <ligand>
        <name>ATP</name>
        <dbReference type="ChEBI" id="CHEBI:30616"/>
    </ligand>
</feature>
<dbReference type="InterPro" id="IPR032872">
    <property type="entry name" value="WAK_assoc_C"/>
</dbReference>
<keyword evidence="12" id="KW-0325">Glycoprotein</keyword>
<evidence type="ECO:0000256" key="8">
    <source>
        <dbReference type="ARBA" id="ARBA00022777"/>
    </source>
</evidence>
<evidence type="ECO:0000256" key="9">
    <source>
        <dbReference type="ARBA" id="ARBA00022840"/>
    </source>
</evidence>
<dbReference type="FunFam" id="1.10.510.10:FF:000590">
    <property type="entry name" value="PR5-like receptor kinase"/>
    <property type="match status" value="1"/>
</dbReference>
<dbReference type="EMBL" id="KK198758">
    <property type="protein sequence ID" value="KCW68439.1"/>
    <property type="molecule type" value="Genomic_DNA"/>
</dbReference>
<evidence type="ECO:0000256" key="4">
    <source>
        <dbReference type="ARBA" id="ARBA00022679"/>
    </source>
</evidence>
<keyword evidence="6" id="KW-0732">Signal</keyword>
<dbReference type="PROSITE" id="PS50011">
    <property type="entry name" value="PROTEIN_KINASE_DOM"/>
    <property type="match status" value="1"/>
</dbReference>
<dbReference type="EC" id="2.7.11.1" evidence="2"/>
<evidence type="ECO:0000256" key="10">
    <source>
        <dbReference type="ARBA" id="ARBA00022989"/>
    </source>
</evidence>
<dbReference type="PANTHER" id="PTHR27009">
    <property type="entry name" value="RUST RESISTANCE KINASE LR10-RELATED"/>
    <property type="match status" value="1"/>
</dbReference>
<organism evidence="17">
    <name type="scientific">Eucalyptus grandis</name>
    <name type="common">Flooded gum</name>
    <dbReference type="NCBI Taxonomy" id="71139"/>
    <lineage>
        <taxon>Eukaryota</taxon>
        <taxon>Viridiplantae</taxon>
        <taxon>Streptophyta</taxon>
        <taxon>Embryophyta</taxon>
        <taxon>Tracheophyta</taxon>
        <taxon>Spermatophyta</taxon>
        <taxon>Magnoliopsida</taxon>
        <taxon>eudicotyledons</taxon>
        <taxon>Gunneridae</taxon>
        <taxon>Pentapetalae</taxon>
        <taxon>rosids</taxon>
        <taxon>malvids</taxon>
        <taxon>Myrtales</taxon>
        <taxon>Myrtaceae</taxon>
        <taxon>Myrtoideae</taxon>
        <taxon>Eucalypteae</taxon>
        <taxon>Eucalyptus</taxon>
    </lineage>
</organism>
<comment type="subcellular location">
    <subcellularLocation>
        <location evidence="1">Membrane</location>
        <topology evidence="1">Single-pass type I membrane protein</topology>
    </subcellularLocation>
</comment>
<keyword evidence="8" id="KW-0418">Kinase</keyword>
<dbReference type="GO" id="GO:0004674">
    <property type="term" value="F:protein serine/threonine kinase activity"/>
    <property type="evidence" value="ECO:0007669"/>
    <property type="project" value="UniProtKB-KW"/>
</dbReference>
<keyword evidence="9 15" id="KW-0067">ATP-binding</keyword>
<dbReference type="Pfam" id="PF13947">
    <property type="entry name" value="GUB_WAK_bind"/>
    <property type="match status" value="1"/>
</dbReference>
<keyword evidence="11" id="KW-0472">Membrane</keyword>
<keyword evidence="7 15" id="KW-0547">Nucleotide-binding</keyword>
<dbReference type="InterPro" id="IPR001245">
    <property type="entry name" value="Ser-Thr/Tyr_kinase_cat_dom"/>
</dbReference>
<comment type="catalytic activity">
    <reaction evidence="13">
        <text>L-threonyl-[protein] + ATP = O-phospho-L-threonyl-[protein] + ADP + H(+)</text>
        <dbReference type="Rhea" id="RHEA:46608"/>
        <dbReference type="Rhea" id="RHEA-COMP:11060"/>
        <dbReference type="Rhea" id="RHEA-COMP:11605"/>
        <dbReference type="ChEBI" id="CHEBI:15378"/>
        <dbReference type="ChEBI" id="CHEBI:30013"/>
        <dbReference type="ChEBI" id="CHEBI:30616"/>
        <dbReference type="ChEBI" id="CHEBI:61977"/>
        <dbReference type="ChEBI" id="CHEBI:456216"/>
        <dbReference type="EC" id="2.7.11.1"/>
    </reaction>
</comment>
<dbReference type="InterPro" id="IPR017441">
    <property type="entry name" value="Protein_kinase_ATP_BS"/>
</dbReference>
<dbReference type="GO" id="GO:0005524">
    <property type="term" value="F:ATP binding"/>
    <property type="evidence" value="ECO:0007669"/>
    <property type="project" value="UniProtKB-UniRule"/>
</dbReference>
<dbReference type="SMART" id="SM00220">
    <property type="entry name" value="S_TKc"/>
    <property type="match status" value="1"/>
</dbReference>
<dbReference type="InterPro" id="IPR011009">
    <property type="entry name" value="Kinase-like_dom_sf"/>
</dbReference>
<dbReference type="PROSITE" id="PS00108">
    <property type="entry name" value="PROTEIN_KINASE_ST"/>
    <property type="match status" value="1"/>
</dbReference>
<evidence type="ECO:0000259" key="16">
    <source>
        <dbReference type="PROSITE" id="PS50011"/>
    </source>
</evidence>
<dbReference type="InterPro" id="IPR025287">
    <property type="entry name" value="WAK_GUB"/>
</dbReference>
<dbReference type="Gene3D" id="3.30.200.20">
    <property type="entry name" value="Phosphorylase Kinase, domain 1"/>
    <property type="match status" value="1"/>
</dbReference>
<dbReference type="Gene3D" id="1.10.510.10">
    <property type="entry name" value="Transferase(Phosphotransferase) domain 1"/>
    <property type="match status" value="1"/>
</dbReference>
<evidence type="ECO:0000256" key="1">
    <source>
        <dbReference type="ARBA" id="ARBA00004479"/>
    </source>
</evidence>
<dbReference type="Pfam" id="PF14380">
    <property type="entry name" value="WAK_assoc"/>
    <property type="match status" value="1"/>
</dbReference>
<evidence type="ECO:0000256" key="7">
    <source>
        <dbReference type="ARBA" id="ARBA00022741"/>
    </source>
</evidence>
<evidence type="ECO:0000256" key="5">
    <source>
        <dbReference type="ARBA" id="ARBA00022692"/>
    </source>
</evidence>
<dbReference type="Pfam" id="PF07714">
    <property type="entry name" value="PK_Tyr_Ser-Thr"/>
    <property type="match status" value="1"/>
</dbReference>
<dbReference type="FunFam" id="3.30.200.20:FF:000178">
    <property type="entry name" value="serine/threonine-protein kinase PBS1-like"/>
    <property type="match status" value="1"/>
</dbReference>
<dbReference type="InParanoid" id="A0A059BR85"/>
<evidence type="ECO:0000256" key="13">
    <source>
        <dbReference type="ARBA" id="ARBA00047899"/>
    </source>
</evidence>
<evidence type="ECO:0000256" key="14">
    <source>
        <dbReference type="ARBA" id="ARBA00048679"/>
    </source>
</evidence>
<feature type="domain" description="Protein kinase" evidence="16">
    <location>
        <begin position="309"/>
        <end position="586"/>
    </location>
</feature>
<keyword evidence="4" id="KW-0808">Transferase</keyword>
<dbReference type="PROSITE" id="PS00107">
    <property type="entry name" value="PROTEIN_KINASE_ATP"/>
    <property type="match status" value="1"/>
</dbReference>
<dbReference type="GO" id="GO:0016020">
    <property type="term" value="C:membrane"/>
    <property type="evidence" value="ECO:0007669"/>
    <property type="project" value="UniProtKB-SubCell"/>
</dbReference>
<evidence type="ECO:0000256" key="11">
    <source>
        <dbReference type="ARBA" id="ARBA00023136"/>
    </source>
</evidence>
<dbReference type="AlphaFoldDB" id="A0A059BR85"/>
<dbReference type="InterPro" id="IPR008271">
    <property type="entry name" value="Ser/Thr_kinase_AS"/>
</dbReference>
<protein>
    <recommendedName>
        <fullName evidence="2">non-specific serine/threonine protein kinase</fullName>
        <ecNumber evidence="2">2.7.11.1</ecNumber>
    </recommendedName>
</protein>
<dbReference type="eggNOG" id="KOG1187">
    <property type="taxonomic scope" value="Eukaryota"/>
</dbReference>
<dbReference type="FunCoup" id="A0A059BR85">
    <property type="interactions" value="752"/>
</dbReference>
<comment type="catalytic activity">
    <reaction evidence="14">
        <text>L-seryl-[protein] + ATP = O-phospho-L-seryl-[protein] + ADP + H(+)</text>
        <dbReference type="Rhea" id="RHEA:17989"/>
        <dbReference type="Rhea" id="RHEA-COMP:9863"/>
        <dbReference type="Rhea" id="RHEA-COMP:11604"/>
        <dbReference type="ChEBI" id="CHEBI:15378"/>
        <dbReference type="ChEBI" id="CHEBI:29999"/>
        <dbReference type="ChEBI" id="CHEBI:30616"/>
        <dbReference type="ChEBI" id="CHEBI:83421"/>
        <dbReference type="ChEBI" id="CHEBI:456216"/>
        <dbReference type="EC" id="2.7.11.1"/>
    </reaction>
</comment>
<name>A0A059BR85_EUCGR</name>
<evidence type="ECO:0000256" key="12">
    <source>
        <dbReference type="ARBA" id="ARBA00023180"/>
    </source>
</evidence>
<evidence type="ECO:0000256" key="2">
    <source>
        <dbReference type="ARBA" id="ARBA00012513"/>
    </source>
</evidence>
<dbReference type="InterPro" id="IPR045874">
    <property type="entry name" value="LRK10/LRL21-25-like"/>
</dbReference>
<proteinExistence type="predicted"/>
<dbReference type="InterPro" id="IPR000719">
    <property type="entry name" value="Prot_kinase_dom"/>
</dbReference>
<evidence type="ECO:0000256" key="6">
    <source>
        <dbReference type="ARBA" id="ARBA00022729"/>
    </source>
</evidence>
<keyword evidence="10" id="KW-1133">Transmembrane helix</keyword>
<dbReference type="SUPFAM" id="SSF56112">
    <property type="entry name" value="Protein kinase-like (PK-like)"/>
    <property type="match status" value="1"/>
</dbReference>
<dbReference type="OMA" id="PISCEAR"/>
<reference evidence="17" key="1">
    <citation type="submission" date="2013-07" db="EMBL/GenBank/DDBJ databases">
        <title>The genome of Eucalyptus grandis.</title>
        <authorList>
            <person name="Schmutz J."/>
            <person name="Hayes R."/>
            <person name="Myburg A."/>
            <person name="Tuskan G."/>
            <person name="Grattapaglia D."/>
            <person name="Rokhsar D.S."/>
        </authorList>
    </citation>
    <scope>NUCLEOTIDE SEQUENCE</scope>
    <source>
        <tissue evidence="17">Leaf extractions</tissue>
    </source>
</reference>
<accession>A0A059BR85</accession>
<evidence type="ECO:0000313" key="17">
    <source>
        <dbReference type="EMBL" id="KCW68439.1"/>
    </source>
</evidence>
<dbReference type="Gramene" id="KCW68439">
    <property type="protein sequence ID" value="KCW68439"/>
    <property type="gene ID" value="EUGRSUZ_F02096"/>
</dbReference>
<sequence length="601" mass="67178">MFLVLMINMTQSQGNDDLYSKCSYLFNCGNIQDVGFPFWGGNRPNSCGHPALQLACEDDAASITISNVKYKVLDIDHNSEVLNIAREDFSTGICSPDFTNTTFDPALFSMVRGYSNFTIIYGCPGVPSAGNWFSCARSGRATIYGYWASGARGPGSCSESVVIPVDQNLLSQLAHGLVNLEEPGKQGFEVRLEVDSAACKRCAHSKGVCGYDISKNTTACYCADGSLVSRLRDSRLKVSRLKVSRLRGSLVQKDLAGSLYRLQLKMGVFSWKFPLFKSEKDPDIEKLMGIHGSLVPRRYQYIDLKKMTDSFSKKLGQGGFGAVYKGEIRDVGLVAVKILTESKSSPKEFINEVMRISRTSHVNVITLLGFCYEGKKRALVFEYMPNGSLDKFMYSRKALNMSSSLEWKILYQIAIGIARGLEYLHRGCNTRILHFDIKPQNILLDRDFIPKISNFGLAKLCHRQDSAVSTLGMRGTVGFIALEVVFRNLGRISHKSDVYSYGMLILEMLGFRNSDIIVSNNNDMYFPKWIYGNLEPGKDLKLLMNVLEEEEVLVRKMIIVSLWCIQTSPFDRPPIVNVIEMLEGSLGSLQMLPKPILYPPT</sequence>
<keyword evidence="5" id="KW-0812">Transmembrane</keyword>